<organism evidence="2 3">
    <name type="scientific">Eleusine coracana subsp. coracana</name>
    <dbReference type="NCBI Taxonomy" id="191504"/>
    <lineage>
        <taxon>Eukaryota</taxon>
        <taxon>Viridiplantae</taxon>
        <taxon>Streptophyta</taxon>
        <taxon>Embryophyta</taxon>
        <taxon>Tracheophyta</taxon>
        <taxon>Spermatophyta</taxon>
        <taxon>Magnoliopsida</taxon>
        <taxon>Liliopsida</taxon>
        <taxon>Poales</taxon>
        <taxon>Poaceae</taxon>
        <taxon>PACMAD clade</taxon>
        <taxon>Chloridoideae</taxon>
        <taxon>Cynodonteae</taxon>
        <taxon>Eleusininae</taxon>
        <taxon>Eleusine</taxon>
    </lineage>
</organism>
<evidence type="ECO:0000256" key="1">
    <source>
        <dbReference type="SAM" id="MobiDB-lite"/>
    </source>
</evidence>
<dbReference type="EMBL" id="BQKI01000073">
    <property type="protein sequence ID" value="GJN18657.1"/>
    <property type="molecule type" value="Genomic_DNA"/>
</dbReference>
<reference evidence="2" key="2">
    <citation type="submission" date="2021-12" db="EMBL/GenBank/DDBJ databases">
        <title>Resequencing data analysis of finger millet.</title>
        <authorList>
            <person name="Hatakeyama M."/>
            <person name="Aluri S."/>
            <person name="Balachadran M.T."/>
            <person name="Sivarajan S.R."/>
            <person name="Poveda L."/>
            <person name="Shimizu-Inatsugi R."/>
            <person name="Schlapbach R."/>
            <person name="Sreeman S.M."/>
            <person name="Shimizu K.K."/>
        </authorList>
    </citation>
    <scope>NUCLEOTIDE SEQUENCE</scope>
</reference>
<dbReference type="AlphaFoldDB" id="A0AAV5E862"/>
<protein>
    <submittedName>
        <fullName evidence="2">Uncharacterized protein</fullName>
    </submittedName>
</protein>
<gene>
    <name evidence="2" type="primary">gb05840</name>
    <name evidence="2" type="ORF">PR202_gb05840</name>
</gene>
<accession>A0AAV5E862</accession>
<evidence type="ECO:0000313" key="2">
    <source>
        <dbReference type="EMBL" id="GJN18657.1"/>
    </source>
</evidence>
<evidence type="ECO:0000313" key="3">
    <source>
        <dbReference type="Proteomes" id="UP001054889"/>
    </source>
</evidence>
<reference evidence="2" key="1">
    <citation type="journal article" date="2018" name="DNA Res.">
        <title>Multiple hybrid de novo genome assembly of finger millet, an orphan allotetraploid crop.</title>
        <authorList>
            <person name="Hatakeyama M."/>
            <person name="Aluri S."/>
            <person name="Balachadran M.T."/>
            <person name="Sivarajan S.R."/>
            <person name="Patrignani A."/>
            <person name="Gruter S."/>
            <person name="Poveda L."/>
            <person name="Shimizu-Inatsugi R."/>
            <person name="Baeten J."/>
            <person name="Francoijs K.J."/>
            <person name="Nataraja K.N."/>
            <person name="Reddy Y.A.N."/>
            <person name="Phadnis S."/>
            <person name="Ravikumar R.L."/>
            <person name="Schlapbach R."/>
            <person name="Sreeman S.M."/>
            <person name="Shimizu K.K."/>
        </authorList>
    </citation>
    <scope>NUCLEOTIDE SEQUENCE</scope>
</reference>
<name>A0AAV5E862_ELECO</name>
<proteinExistence type="predicted"/>
<sequence length="93" mass="10229">MGEAKDNEVYEEDLVDYEEEVENSVNGAAANASADVVKKYVMREDFLYCRVRCCGEFDLTGCGGQGLRGDPQLGVQRLPPQARTTPCNPGLRL</sequence>
<keyword evidence="3" id="KW-1185">Reference proteome</keyword>
<comment type="caution">
    <text evidence="2">The sequence shown here is derived from an EMBL/GenBank/DDBJ whole genome shotgun (WGS) entry which is preliminary data.</text>
</comment>
<dbReference type="Proteomes" id="UP001054889">
    <property type="component" value="Unassembled WGS sequence"/>
</dbReference>
<feature type="region of interest" description="Disordered" evidence="1">
    <location>
        <begin position="73"/>
        <end position="93"/>
    </location>
</feature>